<gene>
    <name evidence="2" type="ORF">D7V93_06675</name>
</gene>
<dbReference type="EMBL" id="RAWB01000044">
    <property type="protein sequence ID" value="RKH64913.1"/>
    <property type="molecule type" value="Genomic_DNA"/>
</dbReference>
<feature type="transmembrane region" description="Helical" evidence="1">
    <location>
        <begin position="62"/>
        <end position="80"/>
    </location>
</feature>
<reference evidence="3" key="1">
    <citation type="submission" date="2018-09" db="EMBL/GenBank/DDBJ databases">
        <authorList>
            <person name="Livingstone P.G."/>
            <person name="Whitworth D.E."/>
        </authorList>
    </citation>
    <scope>NUCLEOTIDE SEQUENCE [LARGE SCALE GENOMIC DNA]</scope>
    <source>
        <strain evidence="3">CA051B</strain>
    </source>
</reference>
<evidence type="ECO:0000313" key="3">
    <source>
        <dbReference type="Proteomes" id="UP000272888"/>
    </source>
</evidence>
<dbReference type="Proteomes" id="UP000272888">
    <property type="component" value="Unassembled WGS sequence"/>
</dbReference>
<proteinExistence type="predicted"/>
<comment type="caution">
    <text evidence="2">The sequence shown here is derived from an EMBL/GenBank/DDBJ whole genome shotgun (WGS) entry which is preliminary data.</text>
</comment>
<organism evidence="2 3">
    <name type="scientific">Corallococcus llansteffanensis</name>
    <dbReference type="NCBI Taxonomy" id="2316731"/>
    <lineage>
        <taxon>Bacteria</taxon>
        <taxon>Pseudomonadati</taxon>
        <taxon>Myxococcota</taxon>
        <taxon>Myxococcia</taxon>
        <taxon>Myxococcales</taxon>
        <taxon>Cystobacterineae</taxon>
        <taxon>Myxococcaceae</taxon>
        <taxon>Corallococcus</taxon>
    </lineage>
</organism>
<feature type="transmembrane region" description="Helical" evidence="1">
    <location>
        <begin position="171"/>
        <end position="191"/>
    </location>
</feature>
<keyword evidence="3" id="KW-1185">Reference proteome</keyword>
<name>A0A3A8Q883_9BACT</name>
<keyword evidence="1" id="KW-0812">Transmembrane</keyword>
<protein>
    <submittedName>
        <fullName evidence="2">DUF3592 domain-containing protein</fullName>
    </submittedName>
</protein>
<dbReference type="AlphaFoldDB" id="A0A3A8Q883"/>
<accession>A0A3A8Q883</accession>
<keyword evidence="1" id="KW-0472">Membrane</keyword>
<keyword evidence="1" id="KW-1133">Transmembrane helix</keyword>
<sequence length="199" mass="22079">MPGSPLASGIHRVVIFTRFVRRLDRQAGPEPGPEARGHMRFYRSRSIFSLTPNGRPLTGTDGALFVLMGVIVVVMVFVIFHRDLRVQTEGVWAQGRVVRKEKHARSRTSRGVDYVLHYGFPRKGGWQNAQRNVSRELWERLRAGSSIQVLHDSEDPSLSYPEGEGGMPLEFAMLAFLLAGGTIVTGIVLLLRSAGAQEA</sequence>
<evidence type="ECO:0000313" key="2">
    <source>
        <dbReference type="EMBL" id="RKH64913.1"/>
    </source>
</evidence>
<evidence type="ECO:0000256" key="1">
    <source>
        <dbReference type="SAM" id="Phobius"/>
    </source>
</evidence>